<sequence length="345" mass="40437">MTNYTAINTKVRAMKGKLVLTPEEIDDRLAGYTLSDLYQVLDQLPSYHQVMPSEQNKLNLTAENLIELIDRGLRYDFLKLYRFSGFEQRAALSVYGIRFEREFITKVLRGLERQESVPFVVNPFTDYLENHRHFHIGELITKTSVLDAIDTFRDTDYGKFFDDYHDYFHDHDYNHYIISTVFEQYCAVLVWKKASRVLNDKALTRFKKLFGSEMDLANIRTIFRLKFYYKVDENFIRSQLFSPGRYLNEANISALLASQDKNSFFNLLTNLGYQDLFKSGENKVVGVKQQKAWLKAIEHRFAKSLPQSVLPLFDYLSLKELEADLLKEKVEAIAYQSPVTMPFHN</sequence>
<organism evidence="4 5">
    <name type="scientific">Aerococcus urinae</name>
    <dbReference type="NCBI Taxonomy" id="1376"/>
    <lineage>
        <taxon>Bacteria</taxon>
        <taxon>Bacillati</taxon>
        <taxon>Bacillota</taxon>
        <taxon>Bacilli</taxon>
        <taxon>Lactobacillales</taxon>
        <taxon>Aerococcaceae</taxon>
        <taxon>Aerococcus</taxon>
    </lineage>
</organism>
<dbReference type="AlphaFoldDB" id="A0A0X8FGD2"/>
<keyword evidence="6" id="KW-1185">Reference proteome</keyword>
<evidence type="ECO:0000313" key="5">
    <source>
        <dbReference type="Proteomes" id="UP000594771"/>
    </source>
</evidence>
<evidence type="ECO:0000313" key="6">
    <source>
        <dbReference type="Proteomes" id="UP001069145"/>
    </source>
</evidence>
<dbReference type="InterPro" id="IPR050873">
    <property type="entry name" value="V-ATPase_V0D/AC39_subunit"/>
</dbReference>
<dbReference type="EMBL" id="JAOTML010000008">
    <property type="protein sequence ID" value="MCY3053770.1"/>
    <property type="molecule type" value="Genomic_DNA"/>
</dbReference>
<evidence type="ECO:0000256" key="2">
    <source>
        <dbReference type="ARBA" id="ARBA00023065"/>
    </source>
</evidence>
<accession>A0A0X8FGD2</accession>
<evidence type="ECO:0000256" key="1">
    <source>
        <dbReference type="ARBA" id="ARBA00022448"/>
    </source>
</evidence>
<dbReference type="Pfam" id="PF01992">
    <property type="entry name" value="vATP-synt_AC39"/>
    <property type="match status" value="1"/>
</dbReference>
<dbReference type="PANTHER" id="PTHR38682:SF1">
    <property type="entry name" value="V-TYPE ATP SYNTHASE SUBUNIT C"/>
    <property type="match status" value="1"/>
</dbReference>
<reference evidence="3" key="2">
    <citation type="submission" date="2022-09" db="EMBL/GenBank/DDBJ databases">
        <title>Aerococcus urinae taxonomy study.</title>
        <authorList>
            <person name="Christensen J."/>
            <person name="Senneby E."/>
        </authorList>
    </citation>
    <scope>NUCLEOTIDE SEQUENCE</scope>
    <source>
        <strain evidence="3">NLD-066-U95</strain>
    </source>
</reference>
<name>A0A0X8FGD2_9LACT</name>
<dbReference type="OrthoDB" id="9816136at2"/>
<keyword evidence="2" id="KW-0406">Ion transport</keyword>
<evidence type="ECO:0000313" key="3">
    <source>
        <dbReference type="EMBL" id="MCY3053770.1"/>
    </source>
</evidence>
<keyword evidence="1" id="KW-0813">Transport</keyword>
<evidence type="ECO:0000313" key="4">
    <source>
        <dbReference type="EMBL" id="QPS00671.1"/>
    </source>
</evidence>
<dbReference type="SUPFAM" id="SSF103486">
    <property type="entry name" value="V-type ATP synthase subunit C"/>
    <property type="match status" value="1"/>
</dbReference>
<dbReference type="GeneID" id="35767548"/>
<dbReference type="InterPro" id="IPR044911">
    <property type="entry name" value="V-type_ATPase_csu/dsu_dom_3"/>
</dbReference>
<dbReference type="EMBL" id="CP065662">
    <property type="protein sequence ID" value="QPS00671.1"/>
    <property type="molecule type" value="Genomic_DNA"/>
</dbReference>
<reference evidence="4 5" key="1">
    <citation type="submission" date="2020-12" db="EMBL/GenBank/DDBJ databases">
        <title>FDA dAtabase for Regulatory Grade micrObial Sequences (FDA-ARGOS): Supporting development and validation of Infectious Disease Dx tests.</title>
        <authorList>
            <person name="Sproer C."/>
            <person name="Gronow S."/>
            <person name="Severitt S."/>
            <person name="Schroder I."/>
            <person name="Tallon L."/>
            <person name="Sadzewicz L."/>
            <person name="Zhao X."/>
            <person name="Boylan J."/>
            <person name="Ott S."/>
            <person name="Bowen H."/>
            <person name="Vavikolanu K."/>
            <person name="Mehta A."/>
            <person name="Aluvathingal J."/>
            <person name="Nadendla S."/>
            <person name="Lowell S."/>
            <person name="Myers T."/>
            <person name="Yan Y."/>
            <person name="Sichtig H."/>
        </authorList>
    </citation>
    <scope>NUCLEOTIDE SEQUENCE [LARGE SCALE GENOMIC DNA]</scope>
    <source>
        <strain evidence="4 5">FDAARGOS_911</strain>
    </source>
</reference>
<dbReference type="Gene3D" id="1.10.132.50">
    <property type="entry name" value="ATP synthase (C/AC39) subunit, domain 3"/>
    <property type="match status" value="2"/>
</dbReference>
<dbReference type="InterPro" id="IPR036079">
    <property type="entry name" value="ATPase_csu/dsu_sf"/>
</dbReference>
<proteinExistence type="predicted"/>
<dbReference type="KEGG" id="aun:AWM73_05560"/>
<dbReference type="RefSeq" id="WP_060778449.1">
    <property type="nucleotide sequence ID" value="NZ_CAJHLF010000005.1"/>
</dbReference>
<dbReference type="PANTHER" id="PTHR38682">
    <property type="entry name" value="V-TYPE ATP SYNTHASE SUBUNIT C"/>
    <property type="match status" value="1"/>
</dbReference>
<dbReference type="Proteomes" id="UP000594771">
    <property type="component" value="Chromosome"/>
</dbReference>
<gene>
    <name evidence="4" type="ORF">I6G68_04480</name>
    <name evidence="3" type="ORF">ODY43_07190</name>
</gene>
<protein>
    <submittedName>
        <fullName evidence="4">V-type ATPase subunit</fullName>
    </submittedName>
</protein>
<dbReference type="GO" id="GO:0046961">
    <property type="term" value="F:proton-transporting ATPase activity, rotational mechanism"/>
    <property type="evidence" value="ECO:0007669"/>
    <property type="project" value="InterPro"/>
</dbReference>
<dbReference type="Proteomes" id="UP001069145">
    <property type="component" value="Unassembled WGS sequence"/>
</dbReference>
<dbReference type="InterPro" id="IPR002843">
    <property type="entry name" value="ATPase_V0-cplx_csu/dsu"/>
</dbReference>